<reference evidence="14 15" key="1">
    <citation type="journal article" date="2014" name="Agronomy (Basel)">
        <title>A Draft Genome Sequence for Ensete ventricosum, the Drought-Tolerant Tree Against Hunger.</title>
        <authorList>
            <person name="Harrison J."/>
            <person name="Moore K.A."/>
            <person name="Paszkiewicz K."/>
            <person name="Jones T."/>
            <person name="Grant M."/>
            <person name="Ambacheew D."/>
            <person name="Muzemil S."/>
            <person name="Studholme D.J."/>
        </authorList>
    </citation>
    <scope>NUCLEOTIDE SEQUENCE [LARGE SCALE GENOMIC DNA]</scope>
</reference>
<dbReference type="GO" id="GO:0005524">
    <property type="term" value="F:ATP binding"/>
    <property type="evidence" value="ECO:0007669"/>
    <property type="project" value="UniProtKB-KW"/>
</dbReference>
<dbReference type="Proteomes" id="UP000287651">
    <property type="component" value="Unassembled WGS sequence"/>
</dbReference>
<proteinExistence type="predicted"/>
<accession>A0A426XNZ9</accession>
<feature type="compositionally biased region" description="Basic residues" evidence="12">
    <location>
        <begin position="116"/>
        <end position="132"/>
    </location>
</feature>
<evidence type="ECO:0000256" key="1">
    <source>
        <dbReference type="ARBA" id="ARBA00004162"/>
    </source>
</evidence>
<dbReference type="EC" id="2.7.11.1" evidence="2"/>
<feature type="compositionally biased region" description="Low complexity" evidence="12">
    <location>
        <begin position="103"/>
        <end position="115"/>
    </location>
</feature>
<gene>
    <name evidence="14" type="ORF">B296_00056854</name>
</gene>
<sequence>YLWAYGSHVGWFHCIPLNKSPLPINLMLMHRFLAPEYPATWQLTDKSDVFSFGVVLLELITGRRPTGLADLLLYLPSSLGSQRYLTLPSPQLGFKRNDEKSASRPARSPISSISRRATRRKKQRGLRGHRRKSEPCVHSRPAWRDRVDPAGALSRSLFSRLPFRV</sequence>
<evidence type="ECO:0000313" key="15">
    <source>
        <dbReference type="Proteomes" id="UP000287651"/>
    </source>
</evidence>
<feature type="domain" description="Serine-threonine/tyrosine-protein kinase catalytic" evidence="13">
    <location>
        <begin position="29"/>
        <end position="66"/>
    </location>
</feature>
<dbReference type="Pfam" id="PF07714">
    <property type="entry name" value="PK_Tyr_Ser-Thr"/>
    <property type="match status" value="1"/>
</dbReference>
<comment type="catalytic activity">
    <reaction evidence="10">
        <text>L-threonyl-[protein] + ATP = O-phospho-L-threonyl-[protein] + ADP + H(+)</text>
        <dbReference type="Rhea" id="RHEA:46608"/>
        <dbReference type="Rhea" id="RHEA-COMP:11060"/>
        <dbReference type="Rhea" id="RHEA-COMP:11605"/>
        <dbReference type="ChEBI" id="CHEBI:15378"/>
        <dbReference type="ChEBI" id="CHEBI:30013"/>
        <dbReference type="ChEBI" id="CHEBI:30616"/>
        <dbReference type="ChEBI" id="CHEBI:61977"/>
        <dbReference type="ChEBI" id="CHEBI:456216"/>
        <dbReference type="EC" id="2.7.11.1"/>
    </reaction>
</comment>
<evidence type="ECO:0000256" key="12">
    <source>
        <dbReference type="SAM" id="MobiDB-lite"/>
    </source>
</evidence>
<evidence type="ECO:0000256" key="10">
    <source>
        <dbReference type="ARBA" id="ARBA00047899"/>
    </source>
</evidence>
<keyword evidence="6" id="KW-0547">Nucleotide-binding</keyword>
<feature type="region of interest" description="Disordered" evidence="12">
    <location>
        <begin position="90"/>
        <end position="142"/>
    </location>
</feature>
<name>A0A426XNZ9_ENSVE</name>
<organism evidence="14 15">
    <name type="scientific">Ensete ventricosum</name>
    <name type="common">Abyssinian banana</name>
    <name type="synonym">Musa ensete</name>
    <dbReference type="NCBI Taxonomy" id="4639"/>
    <lineage>
        <taxon>Eukaryota</taxon>
        <taxon>Viridiplantae</taxon>
        <taxon>Streptophyta</taxon>
        <taxon>Embryophyta</taxon>
        <taxon>Tracheophyta</taxon>
        <taxon>Spermatophyta</taxon>
        <taxon>Magnoliopsida</taxon>
        <taxon>Liliopsida</taxon>
        <taxon>Zingiberales</taxon>
        <taxon>Musaceae</taxon>
        <taxon>Ensete</taxon>
    </lineage>
</organism>
<dbReference type="Gene3D" id="1.10.510.10">
    <property type="entry name" value="Transferase(Phosphotransferase) domain 1"/>
    <property type="match status" value="1"/>
</dbReference>
<evidence type="ECO:0000256" key="2">
    <source>
        <dbReference type="ARBA" id="ARBA00012513"/>
    </source>
</evidence>
<feature type="compositionally biased region" description="Basic and acidic residues" evidence="12">
    <location>
        <begin position="133"/>
        <end position="142"/>
    </location>
</feature>
<feature type="non-terminal residue" evidence="14">
    <location>
        <position position="1"/>
    </location>
</feature>
<dbReference type="AlphaFoldDB" id="A0A426XNZ9"/>
<dbReference type="InterPro" id="IPR047117">
    <property type="entry name" value="PERK1-13-like"/>
</dbReference>
<keyword evidence="3" id="KW-0723">Serine/threonine-protein kinase</keyword>
<keyword evidence="9" id="KW-0472">Membrane</keyword>
<evidence type="ECO:0000256" key="11">
    <source>
        <dbReference type="ARBA" id="ARBA00048679"/>
    </source>
</evidence>
<evidence type="ECO:0000256" key="7">
    <source>
        <dbReference type="ARBA" id="ARBA00022840"/>
    </source>
</evidence>
<dbReference type="InterPro" id="IPR001245">
    <property type="entry name" value="Ser-Thr/Tyr_kinase_cat_dom"/>
</dbReference>
<evidence type="ECO:0000256" key="5">
    <source>
        <dbReference type="ARBA" id="ARBA00022692"/>
    </source>
</evidence>
<evidence type="ECO:0000256" key="6">
    <source>
        <dbReference type="ARBA" id="ARBA00022741"/>
    </source>
</evidence>
<dbReference type="GO" id="GO:0005886">
    <property type="term" value="C:plasma membrane"/>
    <property type="evidence" value="ECO:0007669"/>
    <property type="project" value="UniProtKB-SubCell"/>
</dbReference>
<keyword evidence="8" id="KW-1133">Transmembrane helix</keyword>
<dbReference type="InterPro" id="IPR011009">
    <property type="entry name" value="Kinase-like_dom_sf"/>
</dbReference>
<keyword evidence="5" id="KW-0812">Transmembrane</keyword>
<keyword evidence="4" id="KW-0808">Transferase</keyword>
<evidence type="ECO:0000256" key="8">
    <source>
        <dbReference type="ARBA" id="ARBA00022989"/>
    </source>
</evidence>
<dbReference type="GO" id="GO:0004674">
    <property type="term" value="F:protein serine/threonine kinase activity"/>
    <property type="evidence" value="ECO:0007669"/>
    <property type="project" value="UniProtKB-KW"/>
</dbReference>
<evidence type="ECO:0000256" key="4">
    <source>
        <dbReference type="ARBA" id="ARBA00022679"/>
    </source>
</evidence>
<dbReference type="PANTHER" id="PTHR47982:SF68">
    <property type="entry name" value="NON-SPECIFIC SERINE_THREONINE PROTEIN KINASE"/>
    <property type="match status" value="1"/>
</dbReference>
<keyword evidence="3" id="KW-0418">Kinase</keyword>
<protein>
    <recommendedName>
        <fullName evidence="2">non-specific serine/threonine protein kinase</fullName>
        <ecNumber evidence="2">2.7.11.1</ecNumber>
    </recommendedName>
</protein>
<dbReference type="SUPFAM" id="SSF56112">
    <property type="entry name" value="Protein kinase-like (PK-like)"/>
    <property type="match status" value="1"/>
</dbReference>
<comment type="catalytic activity">
    <reaction evidence="11">
        <text>L-seryl-[protein] + ATP = O-phospho-L-seryl-[protein] + ADP + H(+)</text>
        <dbReference type="Rhea" id="RHEA:17989"/>
        <dbReference type="Rhea" id="RHEA-COMP:9863"/>
        <dbReference type="Rhea" id="RHEA-COMP:11604"/>
        <dbReference type="ChEBI" id="CHEBI:15378"/>
        <dbReference type="ChEBI" id="CHEBI:29999"/>
        <dbReference type="ChEBI" id="CHEBI:30616"/>
        <dbReference type="ChEBI" id="CHEBI:83421"/>
        <dbReference type="ChEBI" id="CHEBI:456216"/>
        <dbReference type="EC" id="2.7.11.1"/>
    </reaction>
</comment>
<dbReference type="EMBL" id="AMZH03018785">
    <property type="protein sequence ID" value="RRT41180.1"/>
    <property type="molecule type" value="Genomic_DNA"/>
</dbReference>
<evidence type="ECO:0000256" key="3">
    <source>
        <dbReference type="ARBA" id="ARBA00022527"/>
    </source>
</evidence>
<evidence type="ECO:0000256" key="9">
    <source>
        <dbReference type="ARBA" id="ARBA00023136"/>
    </source>
</evidence>
<keyword evidence="7" id="KW-0067">ATP-binding</keyword>
<evidence type="ECO:0000259" key="13">
    <source>
        <dbReference type="Pfam" id="PF07714"/>
    </source>
</evidence>
<comment type="subcellular location">
    <subcellularLocation>
        <location evidence="1">Cell membrane</location>
        <topology evidence="1">Single-pass membrane protein</topology>
    </subcellularLocation>
</comment>
<comment type="caution">
    <text evidence="14">The sequence shown here is derived from an EMBL/GenBank/DDBJ whole genome shotgun (WGS) entry which is preliminary data.</text>
</comment>
<dbReference type="PANTHER" id="PTHR47982">
    <property type="entry name" value="PROLINE-RICH RECEPTOR-LIKE PROTEIN KINASE PERK4"/>
    <property type="match status" value="1"/>
</dbReference>
<evidence type="ECO:0000313" key="14">
    <source>
        <dbReference type="EMBL" id="RRT41180.1"/>
    </source>
</evidence>